<dbReference type="EMBL" id="CP150951">
    <property type="protein sequence ID" value="WZC49670.2"/>
    <property type="molecule type" value="Genomic_DNA"/>
</dbReference>
<dbReference type="NCBIfam" id="TIGR02532">
    <property type="entry name" value="IV_pilin_GFxxxE"/>
    <property type="match status" value="1"/>
</dbReference>
<evidence type="ECO:0000256" key="1">
    <source>
        <dbReference type="SAM" id="Phobius"/>
    </source>
</evidence>
<dbReference type="PROSITE" id="PS00409">
    <property type="entry name" value="PROKAR_NTER_METHYL"/>
    <property type="match status" value="1"/>
</dbReference>
<organism evidence="2 3">
    <name type="scientific">Yoonia phaeophyticola</name>
    <dbReference type="NCBI Taxonomy" id="3137369"/>
    <lineage>
        <taxon>Bacteria</taxon>
        <taxon>Pseudomonadati</taxon>
        <taxon>Pseudomonadota</taxon>
        <taxon>Alphaproteobacteria</taxon>
        <taxon>Rhodobacterales</taxon>
        <taxon>Paracoccaceae</taxon>
        <taxon>Yoonia</taxon>
    </lineage>
</organism>
<dbReference type="Proteomes" id="UP001440612">
    <property type="component" value="Chromosome"/>
</dbReference>
<keyword evidence="1" id="KW-0812">Transmembrane</keyword>
<evidence type="ECO:0000313" key="2">
    <source>
        <dbReference type="EMBL" id="WZC49670.2"/>
    </source>
</evidence>
<evidence type="ECO:0000313" key="3">
    <source>
        <dbReference type="Proteomes" id="UP001440612"/>
    </source>
</evidence>
<name>A0ABZ2V667_9RHOB</name>
<dbReference type="RefSeq" id="WP_373636825.1">
    <property type="nucleotide sequence ID" value="NZ_CP150951.2"/>
</dbReference>
<keyword evidence="1" id="KW-0472">Membrane</keyword>
<dbReference type="InterPro" id="IPR012902">
    <property type="entry name" value="N_methyl_site"/>
</dbReference>
<protein>
    <submittedName>
        <fullName evidence="2">Type II secretion system protein J</fullName>
    </submittedName>
</protein>
<gene>
    <name evidence="2" type="ORF">AABB29_03185</name>
</gene>
<dbReference type="Pfam" id="PF07963">
    <property type="entry name" value="N_methyl"/>
    <property type="match status" value="1"/>
</dbReference>
<feature type="transmembrane region" description="Helical" evidence="1">
    <location>
        <begin position="12"/>
        <end position="33"/>
    </location>
</feature>
<accession>A0ABZ2V667</accession>
<keyword evidence="3" id="KW-1185">Reference proteome</keyword>
<reference evidence="3" key="1">
    <citation type="submission" date="2024-04" db="EMBL/GenBank/DDBJ databases">
        <title>Phylogenomic analyses of a clade within the roseobacter group suggest taxonomic reassignments of species of the genera Aestuariivita, Citreicella, Loktanella, Nautella, Pelagibaca, Ruegeria, Thalassobius, Thiobacimonas and Tropicibacter, and the proposal o.</title>
        <authorList>
            <person name="Jeon C.O."/>
        </authorList>
    </citation>
    <scope>NUCLEOTIDE SEQUENCE [LARGE SCALE GENOMIC DNA]</scope>
    <source>
        <strain evidence="3">BS5-3</strain>
    </source>
</reference>
<keyword evidence="1" id="KW-1133">Transmembrane helix</keyword>
<proteinExistence type="predicted"/>
<sequence length="132" mass="14592">MRRRASHKGFTLIETLVSLSIATLAITGFYQALSTGLFMERRAGMQAEQMLVATRIMDQIGVDLAVQPGMQDSGMIRDMEWSMVVSEAGTSDMRLGPVQPGELVFIYVTVQPPLDDGSPVTLRAIRYRETPL</sequence>